<keyword evidence="2 3" id="KW-0539">Nucleus</keyword>
<dbReference type="InterPro" id="IPR003105">
    <property type="entry name" value="SRA_YDG"/>
</dbReference>
<dbReference type="GO" id="GO:0000775">
    <property type="term" value="C:chromosome, centromeric region"/>
    <property type="evidence" value="ECO:0007669"/>
    <property type="project" value="UniProtKB-SubCell"/>
</dbReference>
<dbReference type="InterPro" id="IPR051357">
    <property type="entry name" value="H3K9_HMTase_SUVAR3-9"/>
</dbReference>
<dbReference type="PANTHER" id="PTHR45660:SF23">
    <property type="entry name" value="YDG DOMAIN-CONTAINING PROTEIN"/>
    <property type="match status" value="1"/>
</dbReference>
<gene>
    <name evidence="5" type="ORF">ANE_LOCUS21074</name>
</gene>
<comment type="subcellular location">
    <subcellularLocation>
        <location evidence="1">Chromosome</location>
        <location evidence="1">Centromere</location>
    </subcellularLocation>
    <subcellularLocation>
        <location evidence="3">Nucleus</location>
    </subcellularLocation>
</comment>
<dbReference type="SUPFAM" id="SSF88697">
    <property type="entry name" value="PUA domain-like"/>
    <property type="match status" value="1"/>
</dbReference>
<accession>A0A565CAN8</accession>
<evidence type="ECO:0000256" key="1">
    <source>
        <dbReference type="ARBA" id="ARBA00004584"/>
    </source>
</evidence>
<proteinExistence type="predicted"/>
<dbReference type="GO" id="GO:0042054">
    <property type="term" value="F:histone methyltransferase activity"/>
    <property type="evidence" value="ECO:0007669"/>
    <property type="project" value="TreeGrafter"/>
</dbReference>
<sequence>MNQHGLIPIMQKKRLLNVLPPCEKVRKVFHLFRMILEELERDKAAHFATNKTYLDAQAIIIREGKQVNGEKMVGIVPGVEVGNEFQFKVELNIIGLHFYLSGGIDFMNIEGLDLATSVVASEGTGYNDIFDSNVVIYCGEGMCLKSKNPKVIEDQKMTKGNLSLVNSMITKSPVRVISGRKRMNQKRKQYVYEGLYLVKRYWEEQGPLGNNVFKFKLQRLPGQASIH</sequence>
<organism evidence="5 6">
    <name type="scientific">Arabis nemorensis</name>
    <dbReference type="NCBI Taxonomy" id="586526"/>
    <lineage>
        <taxon>Eukaryota</taxon>
        <taxon>Viridiplantae</taxon>
        <taxon>Streptophyta</taxon>
        <taxon>Embryophyta</taxon>
        <taxon>Tracheophyta</taxon>
        <taxon>Spermatophyta</taxon>
        <taxon>Magnoliopsida</taxon>
        <taxon>eudicotyledons</taxon>
        <taxon>Gunneridae</taxon>
        <taxon>Pentapetalae</taxon>
        <taxon>rosids</taxon>
        <taxon>malvids</taxon>
        <taxon>Brassicales</taxon>
        <taxon>Brassicaceae</taxon>
        <taxon>Arabideae</taxon>
        <taxon>Arabis</taxon>
    </lineage>
</organism>
<evidence type="ECO:0000256" key="2">
    <source>
        <dbReference type="ARBA" id="ARBA00023242"/>
    </source>
</evidence>
<evidence type="ECO:0000256" key="3">
    <source>
        <dbReference type="PROSITE-ProRule" id="PRU00358"/>
    </source>
</evidence>
<dbReference type="SMART" id="SM00466">
    <property type="entry name" value="SRA"/>
    <property type="match status" value="1"/>
</dbReference>
<dbReference type="PANTHER" id="PTHR45660">
    <property type="entry name" value="HISTONE-LYSINE N-METHYLTRANSFERASE SETMAR"/>
    <property type="match status" value="1"/>
</dbReference>
<dbReference type="InterPro" id="IPR036987">
    <property type="entry name" value="SRA-YDG_sf"/>
</dbReference>
<reference evidence="5" key="1">
    <citation type="submission" date="2019-07" db="EMBL/GenBank/DDBJ databases">
        <authorList>
            <person name="Dittberner H."/>
        </authorList>
    </citation>
    <scope>NUCLEOTIDE SEQUENCE [LARGE SCALE GENOMIC DNA]</scope>
</reference>
<dbReference type="AlphaFoldDB" id="A0A565CAN8"/>
<feature type="domain" description="YDG" evidence="4">
    <location>
        <begin position="74"/>
        <end position="219"/>
    </location>
</feature>
<dbReference type="Gene3D" id="2.30.280.10">
    <property type="entry name" value="SRA-YDG"/>
    <property type="match status" value="1"/>
</dbReference>
<protein>
    <recommendedName>
        <fullName evidence="4">YDG domain-containing protein</fullName>
    </recommendedName>
</protein>
<dbReference type="GO" id="GO:0005634">
    <property type="term" value="C:nucleus"/>
    <property type="evidence" value="ECO:0007669"/>
    <property type="project" value="UniProtKB-SubCell"/>
</dbReference>
<dbReference type="Pfam" id="PF02182">
    <property type="entry name" value="SAD_SRA"/>
    <property type="match status" value="1"/>
</dbReference>
<dbReference type="EMBL" id="CABITT030000007">
    <property type="protein sequence ID" value="VVB10630.1"/>
    <property type="molecule type" value="Genomic_DNA"/>
</dbReference>
<dbReference type="PROSITE" id="PS51015">
    <property type="entry name" value="YDG"/>
    <property type="match status" value="1"/>
</dbReference>
<dbReference type="InterPro" id="IPR015947">
    <property type="entry name" value="PUA-like_sf"/>
</dbReference>
<keyword evidence="6" id="KW-1185">Reference proteome</keyword>
<dbReference type="OrthoDB" id="5792673at2759"/>
<dbReference type="GO" id="GO:0003690">
    <property type="term" value="F:double-stranded DNA binding"/>
    <property type="evidence" value="ECO:0007669"/>
    <property type="project" value="TreeGrafter"/>
</dbReference>
<evidence type="ECO:0000259" key="4">
    <source>
        <dbReference type="PROSITE" id="PS51015"/>
    </source>
</evidence>
<evidence type="ECO:0000313" key="5">
    <source>
        <dbReference type="EMBL" id="VVB10630.1"/>
    </source>
</evidence>
<name>A0A565CAN8_9BRAS</name>
<evidence type="ECO:0000313" key="6">
    <source>
        <dbReference type="Proteomes" id="UP000489600"/>
    </source>
</evidence>
<dbReference type="Proteomes" id="UP000489600">
    <property type="component" value="Unassembled WGS sequence"/>
</dbReference>
<comment type="caution">
    <text evidence="5">The sequence shown here is derived from an EMBL/GenBank/DDBJ whole genome shotgun (WGS) entry which is preliminary data.</text>
</comment>